<dbReference type="Proteomes" id="UP000537729">
    <property type="component" value="Unassembled WGS sequence"/>
</dbReference>
<dbReference type="AlphaFoldDB" id="A0A7Y1A4E2"/>
<feature type="signal peptide" evidence="1">
    <location>
        <begin position="1"/>
        <end position="19"/>
    </location>
</feature>
<dbReference type="InterPro" id="IPR013783">
    <property type="entry name" value="Ig-like_fold"/>
</dbReference>
<dbReference type="RefSeq" id="WP_169884190.1">
    <property type="nucleotide sequence ID" value="NZ_JAAQWG010000013.1"/>
</dbReference>
<accession>A0A7Y1A4E2</accession>
<evidence type="ECO:0000313" key="2">
    <source>
        <dbReference type="EMBL" id="NMY08935.1"/>
    </source>
</evidence>
<keyword evidence="1" id="KW-0732">Signal</keyword>
<gene>
    <name evidence="2" type="ORF">HBO38_10865</name>
</gene>
<dbReference type="EMBL" id="JAAQWG010000013">
    <property type="protein sequence ID" value="NMY08935.1"/>
    <property type="molecule type" value="Genomic_DNA"/>
</dbReference>
<reference evidence="2 3" key="1">
    <citation type="journal article" date="2020" name="Front. Microbiol.">
        <title>Genetic Organization of the aprX-lipA2 Operon Affects the Proteolytic Potential of Pseudomonas Species in Milk.</title>
        <authorList>
            <person name="Maier C."/>
            <person name="Huptas C."/>
            <person name="von Neubeck M."/>
            <person name="Scherer S."/>
            <person name="Wenning M."/>
            <person name="Lucking G."/>
        </authorList>
    </citation>
    <scope>NUCLEOTIDE SEQUENCE [LARGE SCALE GENOMIC DNA]</scope>
    <source>
        <strain evidence="2 3">DSM 16272</strain>
    </source>
</reference>
<evidence type="ECO:0000313" key="3">
    <source>
        <dbReference type="Proteomes" id="UP000537729"/>
    </source>
</evidence>
<proteinExistence type="predicted"/>
<dbReference type="InterPro" id="IPR008962">
    <property type="entry name" value="PapD-like_sf"/>
</dbReference>
<sequence length="246" mass="27273">MKVLAAILGMWMVSLGVQAGPNINVGVVYDYLDGSKSSYLKRIFNGGTSTAFVKVEILEIVYDASGVPQEIPVQSQADASARDGLMASPARLIVPANGMQGTRLLYMGERASERYFRVRYIPVVPEKEDAFALSEEEREEYQKTLQAGVSVLAGYGTVFFVRPKDTRYDTRINDGATRYELRNNGNSVIVVDEFKNCVAGKPTDCHPTTKNHVLPGRAFTFDKQTGRHYTFKLVEGDTQKNQEVKG</sequence>
<dbReference type="Gene3D" id="2.60.40.10">
    <property type="entry name" value="Immunoglobulins"/>
    <property type="match status" value="1"/>
</dbReference>
<protein>
    <submittedName>
        <fullName evidence="2">Molecular chaperone</fullName>
    </submittedName>
</protein>
<evidence type="ECO:0000256" key="1">
    <source>
        <dbReference type="SAM" id="SignalP"/>
    </source>
</evidence>
<dbReference type="SUPFAM" id="SSF49354">
    <property type="entry name" value="PapD-like"/>
    <property type="match status" value="1"/>
</dbReference>
<feature type="chain" id="PRO_5030519309" evidence="1">
    <location>
        <begin position="20"/>
        <end position="246"/>
    </location>
</feature>
<comment type="caution">
    <text evidence="2">The sequence shown here is derived from an EMBL/GenBank/DDBJ whole genome shotgun (WGS) entry which is preliminary data.</text>
</comment>
<name>A0A7Y1A4E2_PSEVE</name>
<organism evidence="2 3">
    <name type="scientific">Pseudomonas veronii</name>
    <dbReference type="NCBI Taxonomy" id="76761"/>
    <lineage>
        <taxon>Bacteria</taxon>
        <taxon>Pseudomonadati</taxon>
        <taxon>Pseudomonadota</taxon>
        <taxon>Gammaproteobacteria</taxon>
        <taxon>Pseudomonadales</taxon>
        <taxon>Pseudomonadaceae</taxon>
        <taxon>Pseudomonas</taxon>
    </lineage>
</organism>